<evidence type="ECO:0000259" key="5">
    <source>
        <dbReference type="PROSITE" id="PS50174"/>
    </source>
</evidence>
<comment type="caution">
    <text evidence="6">The sequence shown here is derived from an EMBL/GenBank/DDBJ whole genome shotgun (WGS) entry which is preliminary data.</text>
</comment>
<evidence type="ECO:0000256" key="2">
    <source>
        <dbReference type="ARBA" id="ARBA00022884"/>
    </source>
</evidence>
<keyword evidence="7" id="KW-1185">Reference proteome</keyword>
<dbReference type="GO" id="GO:0005634">
    <property type="term" value="C:nucleus"/>
    <property type="evidence" value="ECO:0007669"/>
    <property type="project" value="UniProtKB-SubCell"/>
</dbReference>
<dbReference type="PANTHER" id="PTHR13948:SF3">
    <property type="entry name" value="FI21118P1"/>
    <property type="match status" value="1"/>
</dbReference>
<name>A0A1D1UXC8_RAMVA</name>
<dbReference type="PROSITE" id="PS50174">
    <property type="entry name" value="G_PATCH"/>
    <property type="match status" value="1"/>
</dbReference>
<evidence type="ECO:0000313" key="7">
    <source>
        <dbReference type="Proteomes" id="UP000186922"/>
    </source>
</evidence>
<feature type="region of interest" description="Disordered" evidence="4">
    <location>
        <begin position="93"/>
        <end position="128"/>
    </location>
</feature>
<keyword evidence="3" id="KW-0539">Nucleus</keyword>
<sequence length="150" mass="16483">MTEAEMEEMEKRERYQKYRDRAKERRNKYGDTETAPPLRIRGLAKATKAEQRKRAAEEMEPGPSNDDNDVAPGLGSGNVGAKLMKAMGWSEGKGLGRADQGRVNPVEASGHSGTAGLGASVEGAPDILPTDTYASKVRKTMRQKFINMQR</sequence>
<dbReference type="STRING" id="947166.A0A1D1UXC8"/>
<organism evidence="6 7">
    <name type="scientific">Ramazzottius varieornatus</name>
    <name type="common">Water bear</name>
    <name type="synonym">Tardigrade</name>
    <dbReference type="NCBI Taxonomy" id="947166"/>
    <lineage>
        <taxon>Eukaryota</taxon>
        <taxon>Metazoa</taxon>
        <taxon>Ecdysozoa</taxon>
        <taxon>Tardigrada</taxon>
        <taxon>Eutardigrada</taxon>
        <taxon>Parachela</taxon>
        <taxon>Hypsibioidea</taxon>
        <taxon>Ramazzottiidae</taxon>
        <taxon>Ramazzottius</taxon>
    </lineage>
</organism>
<proteinExistence type="predicted"/>
<dbReference type="OrthoDB" id="2538319at2759"/>
<accession>A0A1D1UXC8</accession>
<dbReference type="GO" id="GO:0000398">
    <property type="term" value="P:mRNA splicing, via spliceosome"/>
    <property type="evidence" value="ECO:0007669"/>
    <property type="project" value="TreeGrafter"/>
</dbReference>
<feature type="region of interest" description="Disordered" evidence="4">
    <location>
        <begin position="1"/>
        <end position="77"/>
    </location>
</feature>
<dbReference type="SMART" id="SM00443">
    <property type="entry name" value="G_patch"/>
    <property type="match status" value="1"/>
</dbReference>
<dbReference type="Proteomes" id="UP000186922">
    <property type="component" value="Unassembled WGS sequence"/>
</dbReference>
<evidence type="ECO:0000313" key="6">
    <source>
        <dbReference type="EMBL" id="GAU93250.1"/>
    </source>
</evidence>
<keyword evidence="2" id="KW-0694">RNA-binding</keyword>
<feature type="compositionally biased region" description="Basic and acidic residues" evidence="4">
    <location>
        <begin position="9"/>
        <end position="31"/>
    </location>
</feature>
<evidence type="ECO:0000256" key="4">
    <source>
        <dbReference type="SAM" id="MobiDB-lite"/>
    </source>
</evidence>
<dbReference type="PANTHER" id="PTHR13948">
    <property type="entry name" value="RNA-BINDING PROTEIN"/>
    <property type="match status" value="1"/>
</dbReference>
<feature type="domain" description="G-patch" evidence="5">
    <location>
        <begin position="76"/>
        <end position="122"/>
    </location>
</feature>
<dbReference type="GO" id="GO:0003723">
    <property type="term" value="F:RNA binding"/>
    <property type="evidence" value="ECO:0007669"/>
    <property type="project" value="UniProtKB-KW"/>
</dbReference>
<protein>
    <recommendedName>
        <fullName evidence="5">G-patch domain-containing protein</fullName>
    </recommendedName>
</protein>
<dbReference type="InterPro" id="IPR000467">
    <property type="entry name" value="G_patch_dom"/>
</dbReference>
<feature type="compositionally biased region" description="Basic and acidic residues" evidence="4">
    <location>
        <begin position="47"/>
        <end position="57"/>
    </location>
</feature>
<dbReference type="AlphaFoldDB" id="A0A1D1UXC8"/>
<dbReference type="EMBL" id="BDGG01000002">
    <property type="protein sequence ID" value="GAU93250.1"/>
    <property type="molecule type" value="Genomic_DNA"/>
</dbReference>
<dbReference type="Pfam" id="PF01585">
    <property type="entry name" value="G-patch"/>
    <property type="match status" value="1"/>
</dbReference>
<evidence type="ECO:0000256" key="3">
    <source>
        <dbReference type="ARBA" id="ARBA00023242"/>
    </source>
</evidence>
<reference evidence="6 7" key="1">
    <citation type="journal article" date="2016" name="Nat. Commun.">
        <title>Extremotolerant tardigrade genome and improved radiotolerance of human cultured cells by tardigrade-unique protein.</title>
        <authorList>
            <person name="Hashimoto T."/>
            <person name="Horikawa D.D."/>
            <person name="Saito Y."/>
            <person name="Kuwahara H."/>
            <person name="Kozuka-Hata H."/>
            <person name="Shin-I T."/>
            <person name="Minakuchi Y."/>
            <person name="Ohishi K."/>
            <person name="Motoyama A."/>
            <person name="Aizu T."/>
            <person name="Enomoto A."/>
            <person name="Kondo K."/>
            <person name="Tanaka S."/>
            <person name="Hara Y."/>
            <person name="Koshikawa S."/>
            <person name="Sagara H."/>
            <person name="Miura T."/>
            <person name="Yokobori S."/>
            <person name="Miyagawa K."/>
            <person name="Suzuki Y."/>
            <person name="Kubo T."/>
            <person name="Oyama M."/>
            <person name="Kohara Y."/>
            <person name="Fujiyama A."/>
            <person name="Arakawa K."/>
            <person name="Katayama T."/>
            <person name="Toyoda A."/>
            <person name="Kunieda T."/>
        </authorList>
    </citation>
    <scope>NUCLEOTIDE SEQUENCE [LARGE SCALE GENOMIC DNA]</scope>
    <source>
        <strain evidence="6 7">YOKOZUNA-1</strain>
    </source>
</reference>
<comment type="subcellular location">
    <subcellularLocation>
        <location evidence="1">Nucleus</location>
    </subcellularLocation>
</comment>
<evidence type="ECO:0000256" key="1">
    <source>
        <dbReference type="ARBA" id="ARBA00004123"/>
    </source>
</evidence>
<gene>
    <name evidence="6" type="primary">RvY_05216-1</name>
    <name evidence="6" type="synonym">RvY_05216.1</name>
    <name evidence="6" type="ORF">RvY_05216</name>
</gene>